<dbReference type="PROSITE" id="PS50860">
    <property type="entry name" value="AA_TRNA_LIGASE_II_ALA"/>
    <property type="match status" value="1"/>
</dbReference>
<dbReference type="GO" id="GO:0045892">
    <property type="term" value="P:negative regulation of DNA-templated transcription"/>
    <property type="evidence" value="ECO:0007669"/>
    <property type="project" value="TreeGrafter"/>
</dbReference>
<dbReference type="PANTHER" id="PTHR11777:SF9">
    <property type="entry name" value="ALANINE--TRNA LIGASE, CYTOPLASMIC"/>
    <property type="match status" value="1"/>
</dbReference>
<keyword evidence="15" id="KW-1185">Reference proteome</keyword>
<dbReference type="InterPro" id="IPR002318">
    <property type="entry name" value="Ala-tRNA-lgiase_IIc"/>
</dbReference>
<dbReference type="Proteomes" id="UP000242999">
    <property type="component" value="Unassembled WGS sequence"/>
</dbReference>
<keyword evidence="9 12" id="KW-0694">RNA-binding</keyword>
<dbReference type="FunFam" id="3.30.54.20:FF:000001">
    <property type="entry name" value="Alanine--tRNA ligase"/>
    <property type="match status" value="1"/>
</dbReference>
<dbReference type="FunFam" id="3.30.980.10:FF:000004">
    <property type="entry name" value="Alanine--tRNA ligase, cytoplasmic"/>
    <property type="match status" value="1"/>
</dbReference>
<dbReference type="SUPFAM" id="SSF101353">
    <property type="entry name" value="Putative anticodon-binding domain of alanyl-tRNA synthetase (AlaRS)"/>
    <property type="match status" value="1"/>
</dbReference>
<dbReference type="GO" id="GO:0008270">
    <property type="term" value="F:zinc ion binding"/>
    <property type="evidence" value="ECO:0007669"/>
    <property type="project" value="UniProtKB-UniRule"/>
</dbReference>
<evidence type="ECO:0000256" key="12">
    <source>
        <dbReference type="HAMAP-Rule" id="MF_00036"/>
    </source>
</evidence>
<keyword evidence="10 12" id="KW-0648">Protein biosynthesis</keyword>
<dbReference type="Pfam" id="PF01411">
    <property type="entry name" value="tRNA-synt_2c"/>
    <property type="match status" value="1"/>
</dbReference>
<dbReference type="Pfam" id="PF07973">
    <property type="entry name" value="tRNA_SAD"/>
    <property type="match status" value="1"/>
</dbReference>
<evidence type="ECO:0000256" key="1">
    <source>
        <dbReference type="ARBA" id="ARBA00004496"/>
    </source>
</evidence>
<dbReference type="Pfam" id="PF02272">
    <property type="entry name" value="DHHA1"/>
    <property type="match status" value="1"/>
</dbReference>
<keyword evidence="7 12" id="KW-0862">Zinc</keyword>
<dbReference type="InterPro" id="IPR018165">
    <property type="entry name" value="Ala-tRNA-synth_IIc_core"/>
</dbReference>
<feature type="binding site" evidence="12">
    <location>
        <position position="690"/>
    </location>
    <ligand>
        <name>Zn(2+)</name>
        <dbReference type="ChEBI" id="CHEBI:29105"/>
    </ligand>
</feature>
<dbReference type="InterPro" id="IPR018162">
    <property type="entry name" value="Ala-tRNA-ligase_IIc_anticod-bd"/>
</dbReference>
<dbReference type="SUPFAM" id="SSF50447">
    <property type="entry name" value="Translation proteins"/>
    <property type="match status" value="1"/>
</dbReference>
<comment type="function">
    <text evidence="12">Catalyzes the attachment of alanine to tRNA(Ala) in a two-step reaction: alanine is first activated by ATP to form Ala-AMP and then transferred to the acceptor end of tRNA(Ala). Also edits incorrectly charged Ser-tRNA(Ala) and Gly-tRNA(Ala) via its editing domain.</text>
</comment>
<proteinExistence type="inferred from homology"/>
<dbReference type="GO" id="GO:0000049">
    <property type="term" value="F:tRNA binding"/>
    <property type="evidence" value="ECO:0007669"/>
    <property type="project" value="UniProtKB-KW"/>
</dbReference>
<dbReference type="SUPFAM" id="SSF55681">
    <property type="entry name" value="Class II aaRS and biotin synthetases"/>
    <property type="match status" value="1"/>
</dbReference>
<dbReference type="FunFam" id="3.30.930.10:FF:000004">
    <property type="entry name" value="Alanine--tRNA ligase"/>
    <property type="match status" value="1"/>
</dbReference>
<keyword evidence="5 12" id="KW-0479">Metal-binding</keyword>
<comment type="subcellular location">
    <subcellularLocation>
        <location evidence="1 12">Cytoplasm</location>
    </subcellularLocation>
</comment>
<dbReference type="GO" id="GO:0002161">
    <property type="term" value="F:aminoacyl-tRNA deacylase activity"/>
    <property type="evidence" value="ECO:0007669"/>
    <property type="project" value="TreeGrafter"/>
</dbReference>
<dbReference type="Gene3D" id="2.40.30.130">
    <property type="match status" value="1"/>
</dbReference>
<dbReference type="PRINTS" id="PR00980">
    <property type="entry name" value="TRNASYNTHALA"/>
</dbReference>
<evidence type="ECO:0000259" key="13">
    <source>
        <dbReference type="PROSITE" id="PS50860"/>
    </source>
</evidence>
<dbReference type="Gene3D" id="3.10.310.40">
    <property type="match status" value="1"/>
</dbReference>
<dbReference type="GO" id="GO:0005829">
    <property type="term" value="C:cytosol"/>
    <property type="evidence" value="ECO:0007669"/>
    <property type="project" value="TreeGrafter"/>
</dbReference>
<name>A0A1H6RAG2_9GAMM</name>
<dbReference type="AlphaFoldDB" id="A0A1H6RAG2"/>
<keyword evidence="8 12" id="KW-0067">ATP-binding</keyword>
<evidence type="ECO:0000256" key="3">
    <source>
        <dbReference type="ARBA" id="ARBA00022555"/>
    </source>
</evidence>
<dbReference type="GO" id="GO:0005524">
    <property type="term" value="F:ATP binding"/>
    <property type="evidence" value="ECO:0007669"/>
    <property type="project" value="UniProtKB-UniRule"/>
</dbReference>
<evidence type="ECO:0000256" key="11">
    <source>
        <dbReference type="ARBA" id="ARBA00023146"/>
    </source>
</evidence>
<dbReference type="InterPro" id="IPR012947">
    <property type="entry name" value="tRNA_SAD"/>
</dbReference>
<evidence type="ECO:0000256" key="2">
    <source>
        <dbReference type="ARBA" id="ARBA00008226"/>
    </source>
</evidence>
<evidence type="ECO:0000313" key="15">
    <source>
        <dbReference type="Proteomes" id="UP000242999"/>
    </source>
</evidence>
<keyword evidence="3 12" id="KW-0820">tRNA-binding</keyword>
<dbReference type="InterPro" id="IPR050058">
    <property type="entry name" value="Ala-tRNA_ligase"/>
</dbReference>
<evidence type="ECO:0000313" key="14">
    <source>
        <dbReference type="EMBL" id="SEI52809.1"/>
    </source>
</evidence>
<dbReference type="SUPFAM" id="SSF55186">
    <property type="entry name" value="ThrRS/AlaRS common domain"/>
    <property type="match status" value="1"/>
</dbReference>
<evidence type="ECO:0000256" key="5">
    <source>
        <dbReference type="ARBA" id="ARBA00022723"/>
    </source>
</evidence>
<protein>
    <recommendedName>
        <fullName evidence="12">Alanine--tRNA ligase</fullName>
        <ecNumber evidence="12">6.1.1.7</ecNumber>
    </recommendedName>
    <alternativeName>
        <fullName evidence="12">Alanyl-tRNA synthetase</fullName>
        <shortName evidence="12">AlaRS</shortName>
    </alternativeName>
</protein>
<feature type="binding site" evidence="12">
    <location>
        <position position="686"/>
    </location>
    <ligand>
        <name>Zn(2+)</name>
        <dbReference type="ChEBI" id="CHEBI:29105"/>
    </ligand>
</feature>
<evidence type="ECO:0000256" key="10">
    <source>
        <dbReference type="ARBA" id="ARBA00022917"/>
    </source>
</evidence>
<dbReference type="Gene3D" id="3.30.930.10">
    <property type="entry name" value="Bira Bifunctional Protein, Domain 2"/>
    <property type="match status" value="1"/>
</dbReference>
<dbReference type="FunFam" id="3.10.310.40:FF:000001">
    <property type="entry name" value="Alanine--tRNA ligase"/>
    <property type="match status" value="1"/>
</dbReference>
<dbReference type="Gene3D" id="3.30.980.10">
    <property type="entry name" value="Threonyl-trna Synthetase, Chain A, domain 2"/>
    <property type="match status" value="1"/>
</dbReference>
<accession>A0A1H6RAG2</accession>
<comment type="domain">
    <text evidence="12">Consists of three domains; the N-terminal catalytic domain, the editing domain and the C-terminal C-Ala domain. The editing domain removes incorrectly charged amino acids, while the C-Ala domain, along with tRNA(Ala), serves as a bridge to cooperatively bring together the editing and aminoacylation centers thus stimulating deacylation of misacylated tRNAs.</text>
</comment>
<dbReference type="GO" id="GO:0006419">
    <property type="term" value="P:alanyl-tRNA aminoacylation"/>
    <property type="evidence" value="ECO:0007669"/>
    <property type="project" value="UniProtKB-UniRule"/>
</dbReference>
<dbReference type="EMBL" id="FNYH01000003">
    <property type="protein sequence ID" value="SEI52809.1"/>
    <property type="molecule type" value="Genomic_DNA"/>
</dbReference>
<dbReference type="EC" id="6.1.1.7" evidence="12"/>
<dbReference type="InterPro" id="IPR003156">
    <property type="entry name" value="DHHA1_dom"/>
</dbReference>
<keyword evidence="4 12" id="KW-0436">Ligase</keyword>
<dbReference type="InterPro" id="IPR045864">
    <property type="entry name" value="aa-tRNA-synth_II/BPL/LPL"/>
</dbReference>
<dbReference type="InterPro" id="IPR018164">
    <property type="entry name" value="Ala-tRNA-synth_IIc_N"/>
</dbReference>
<evidence type="ECO:0000256" key="8">
    <source>
        <dbReference type="ARBA" id="ARBA00022840"/>
    </source>
</evidence>
<feature type="domain" description="Alanyl-transfer RNA synthetases family profile" evidence="13">
    <location>
        <begin position="4"/>
        <end position="729"/>
    </location>
</feature>
<organism evidence="14 15">
    <name type="scientific">Allopseudospirillum japonicum</name>
    <dbReference type="NCBI Taxonomy" id="64971"/>
    <lineage>
        <taxon>Bacteria</taxon>
        <taxon>Pseudomonadati</taxon>
        <taxon>Pseudomonadota</taxon>
        <taxon>Gammaproteobacteria</taxon>
        <taxon>Oceanospirillales</taxon>
        <taxon>Oceanospirillaceae</taxon>
        <taxon>Allopseudospirillum</taxon>
    </lineage>
</organism>
<feature type="binding site" evidence="12">
    <location>
        <position position="581"/>
    </location>
    <ligand>
        <name>Zn(2+)</name>
        <dbReference type="ChEBI" id="CHEBI:29105"/>
    </ligand>
</feature>
<keyword evidence="11 12" id="KW-0030">Aminoacyl-tRNA synthetase</keyword>
<dbReference type="InterPro" id="IPR018163">
    <property type="entry name" value="Thr/Ala-tRNA-synth_IIc_edit"/>
</dbReference>
<evidence type="ECO:0000256" key="9">
    <source>
        <dbReference type="ARBA" id="ARBA00022884"/>
    </source>
</evidence>
<keyword evidence="6 12" id="KW-0547">Nucleotide-binding</keyword>
<comment type="cofactor">
    <cofactor evidence="12">
        <name>Zn(2+)</name>
        <dbReference type="ChEBI" id="CHEBI:29105"/>
    </cofactor>
    <text evidence="12">Binds 1 zinc ion per subunit.</text>
</comment>
<dbReference type="Gene3D" id="3.30.54.20">
    <property type="match status" value="1"/>
</dbReference>
<dbReference type="FunFam" id="2.40.30.130:FF:000001">
    <property type="entry name" value="Alanine--tRNA ligase"/>
    <property type="match status" value="1"/>
</dbReference>
<sequence length="902" mass="98441">MKPINSTQIRQCFLDYFSQHLVHHLSPSSPLIPAQDPTLLFTNAGMNPFKDIFLGLEKADFTRATSSQKCLRAGGKHNDLDNVGYTARHHTFFEMLGNFSFGDYFKKEAIRFAWDFLTSETWLNLPQERLWVTVYADDDQAYQIWQQEIGLAPERIIRIGDNKGARYASDNFWAMGDTGPCGPCSEIFYDHGEQVWGGLPGTPEEDGDRYMEIWNIVFMQYNRTSEGELQPLPKPSIDTGMGLERLCAVVQGVTDNYDTDLFVPLRQAAAALLSDTPETLLQDAKARPSLNVLADHIRAVSFLLAEGVRPSADGRGYVLRRIIRRACRHGHKLGAQGTFLHALVPALIQVMGSAYPELVTEADNIQAAIRAEEEQFAKTLSQGMRLLEEALQAPNEQTPPCLAGELIFKLYDTYGFPVDLTADMARERGWQIDEAGFEAAMEQQKARARAASHFSVDYTKLIRSDQPSEFCGYQQLQISAQITGLFQGDQACDTLEAGQSGAVILNQTPFYAESGGQVGDIGTLRTAEGACFRVTDTQKAGAAWIHYGDLLEGSLQAHTQVEAYVDAQQRASTAANHSATHLLHAALRQVLGAHVQQKGSKVDAHTLRFDFSHPQAVTAAELQQIQALVNAQIQANTPVNTQVTDIETAKQLGALALFGEKYGDQVRVLSMGLAETQDQAFSVELCGGTHVGHTGDIGVFHIVHEGGVASGIRRIEAVTGATALQYLYEPLQQVQALAGLLKVASTQDVLPRVENLLQRQRELERECEQLKLKLATGGGQGSPLAAAQDIQGIKVLAQAFEGVDVKTLRLTLDQLKQSAQEHACALLLASIYEDKVLLIAGVNASAQDLGLHAGKLIQQASAQVGGKGGGRADMAQGGGTDASQLDICLEKFPAWVQQMLAK</sequence>
<dbReference type="Gene3D" id="6.10.250.550">
    <property type="match status" value="1"/>
</dbReference>
<dbReference type="InterPro" id="IPR023033">
    <property type="entry name" value="Ala_tRNA_ligase_euk/bac"/>
</dbReference>
<dbReference type="GO" id="GO:0004813">
    <property type="term" value="F:alanine-tRNA ligase activity"/>
    <property type="evidence" value="ECO:0007669"/>
    <property type="project" value="UniProtKB-UniRule"/>
</dbReference>
<gene>
    <name evidence="12" type="primary">alaS</name>
    <name evidence="14" type="ORF">SAMN05421831_103213</name>
</gene>
<evidence type="ECO:0000256" key="7">
    <source>
        <dbReference type="ARBA" id="ARBA00022833"/>
    </source>
</evidence>
<feature type="binding site" evidence="12">
    <location>
        <position position="577"/>
    </location>
    <ligand>
        <name>Zn(2+)</name>
        <dbReference type="ChEBI" id="CHEBI:29105"/>
    </ligand>
</feature>
<comment type="similarity">
    <text evidence="2 12">Belongs to the class-II aminoacyl-tRNA synthetase family.</text>
</comment>
<dbReference type="InterPro" id="IPR009000">
    <property type="entry name" value="Transl_B-barrel_sf"/>
</dbReference>
<dbReference type="SMART" id="SM00863">
    <property type="entry name" value="tRNA_SAD"/>
    <property type="match status" value="1"/>
</dbReference>
<dbReference type="STRING" id="64971.SAMN05421831_103213"/>
<dbReference type="PANTHER" id="PTHR11777">
    <property type="entry name" value="ALANYL-TRNA SYNTHETASE"/>
    <property type="match status" value="1"/>
</dbReference>
<keyword evidence="12" id="KW-0963">Cytoplasm</keyword>
<evidence type="ECO:0000256" key="6">
    <source>
        <dbReference type="ARBA" id="ARBA00022741"/>
    </source>
</evidence>
<evidence type="ECO:0000256" key="4">
    <source>
        <dbReference type="ARBA" id="ARBA00022598"/>
    </source>
</evidence>
<dbReference type="HAMAP" id="MF_00036_B">
    <property type="entry name" value="Ala_tRNA_synth_B"/>
    <property type="match status" value="1"/>
</dbReference>
<dbReference type="NCBIfam" id="TIGR00344">
    <property type="entry name" value="alaS"/>
    <property type="match status" value="1"/>
</dbReference>
<comment type="catalytic activity">
    <reaction evidence="12">
        <text>tRNA(Ala) + L-alanine + ATP = L-alanyl-tRNA(Ala) + AMP + diphosphate</text>
        <dbReference type="Rhea" id="RHEA:12540"/>
        <dbReference type="Rhea" id="RHEA-COMP:9657"/>
        <dbReference type="Rhea" id="RHEA-COMP:9923"/>
        <dbReference type="ChEBI" id="CHEBI:30616"/>
        <dbReference type="ChEBI" id="CHEBI:33019"/>
        <dbReference type="ChEBI" id="CHEBI:57972"/>
        <dbReference type="ChEBI" id="CHEBI:78442"/>
        <dbReference type="ChEBI" id="CHEBI:78497"/>
        <dbReference type="ChEBI" id="CHEBI:456215"/>
        <dbReference type="EC" id="6.1.1.7"/>
    </reaction>
</comment>
<reference evidence="15" key="1">
    <citation type="submission" date="2016-10" db="EMBL/GenBank/DDBJ databases">
        <authorList>
            <person name="Varghese N."/>
            <person name="Submissions S."/>
        </authorList>
    </citation>
    <scope>NUCLEOTIDE SEQUENCE [LARGE SCALE GENOMIC DNA]</scope>
    <source>
        <strain evidence="15">DSM 7165</strain>
    </source>
</reference>
<dbReference type="CDD" id="cd00673">
    <property type="entry name" value="AlaRS_core"/>
    <property type="match status" value="1"/>
</dbReference>